<evidence type="ECO:0008006" key="4">
    <source>
        <dbReference type="Google" id="ProtNLM"/>
    </source>
</evidence>
<name>A0ABP9DPN6_9BACT</name>
<sequence>MVANLSLKLLRISVFLFFALSITAFCHAQHIIINDNARYTNQQLVTLQLNYDVPKEMRIGNSEYLLESAEWLPFQSEIPWELSENDETKTVYVQFRNVKDKISPVFSSKIILDTTPPERCALYYERGVHANTTALNFKLYGQGASEVMLSNTEDFSESFWVPFNELYYNWRVPEGDGEKTVYAKFKDQAGNISPIKSCQVIVDRLPPKALNVEVESPYLIVDSARHMGHLAHTAVVNLKLKAEGAEFMKLNHTPSFTNERWRLYQEEFKEWVIPEFPQQEVYYKVYALFRDKAGNESEPIHTTIYVDNLPPASNTVYINQDKPATNTPEVTLYLNSNGAHEMQISHDSLFTNKPWISFQDKITWTLDTLNLNTDKVVYARFRDKAHNISKIVHDYITYDNIPPQNCKVVLLNEYKRSYQPYIQVKLRSEDAHYFKIGTEENFAQQEWKSYTPSAFSIHIGEGGYGEKTVIVQFQDAVGNNTKRFTEKITYAQVANLYEVHLDQRNYFCTNPQREVTVDLKTQNAHEMMVANTPDFRGAVWQPFQASFPWTLSEGDGLKTVYAKVRSISHDQSEVLQSTIVLDATAPTSPQIRLKPLTFGERLSGERDIIIQLSSIDADLMQISEDSNFSGKNWRSFSSFPFYYAFKNKTEGKRTLFFRFKDTAGNISKTSQGTITLDFTPPLDPYIGIVEKKDELLPVLSNMPKSGNIRTVTVNAHAAGAKEMKIAEDLRWRNTQWQPYAQSVELTLSEGSSEKRVLAQFRDSLGNVSRLIQDHILIDQQPPMLTTLEIHDPNITTKGKIVKLKPKAQGAHLLLVGETEDFANARVFKYPIGPIDWEFVGEEGRKILYYKFMDYSGNASPTQELSVLLDTEAPKNGRIQINQGEALTNERLLSLQLNIEEGSEMIISDRPNFPLPARWEPYQAEKSWKLDDFDGPHTLYVKFRDDALNESPVYHSKIILDQTPPLIAGYHIYKERIDEEEFEGRTFVQKRKLEYLNAKEQSREVTVHVNASEDTEFVQISLSENFDGAEWKPYRPLFQWTISGMGNIPVYLRFKDHVGNVSSTYQQKFYIF</sequence>
<evidence type="ECO:0000313" key="3">
    <source>
        <dbReference type="Proteomes" id="UP001500298"/>
    </source>
</evidence>
<feature type="chain" id="PRO_5047162528" description="Ig-like domain-containing protein" evidence="1">
    <location>
        <begin position="29"/>
        <end position="1071"/>
    </location>
</feature>
<comment type="caution">
    <text evidence="2">The sequence shown here is derived from an EMBL/GenBank/DDBJ whole genome shotgun (WGS) entry which is preliminary data.</text>
</comment>
<gene>
    <name evidence="2" type="ORF">GCM10023331_38290</name>
</gene>
<dbReference type="Proteomes" id="UP001500298">
    <property type="component" value="Unassembled WGS sequence"/>
</dbReference>
<keyword evidence="3" id="KW-1185">Reference proteome</keyword>
<reference evidence="3" key="1">
    <citation type="journal article" date="2019" name="Int. J. Syst. Evol. Microbiol.">
        <title>The Global Catalogue of Microorganisms (GCM) 10K type strain sequencing project: providing services to taxonomists for standard genome sequencing and annotation.</title>
        <authorList>
            <consortium name="The Broad Institute Genomics Platform"/>
            <consortium name="The Broad Institute Genome Sequencing Center for Infectious Disease"/>
            <person name="Wu L."/>
            <person name="Ma J."/>
        </authorList>
    </citation>
    <scope>NUCLEOTIDE SEQUENCE [LARGE SCALE GENOMIC DNA]</scope>
    <source>
        <strain evidence="3">JCM 18326</strain>
    </source>
</reference>
<feature type="signal peptide" evidence="1">
    <location>
        <begin position="1"/>
        <end position="28"/>
    </location>
</feature>
<evidence type="ECO:0000256" key="1">
    <source>
        <dbReference type="SAM" id="SignalP"/>
    </source>
</evidence>
<organism evidence="2 3">
    <name type="scientific">Algivirga pacifica</name>
    <dbReference type="NCBI Taxonomy" id="1162670"/>
    <lineage>
        <taxon>Bacteria</taxon>
        <taxon>Pseudomonadati</taxon>
        <taxon>Bacteroidota</taxon>
        <taxon>Cytophagia</taxon>
        <taxon>Cytophagales</taxon>
        <taxon>Flammeovirgaceae</taxon>
        <taxon>Algivirga</taxon>
    </lineage>
</organism>
<evidence type="ECO:0000313" key="2">
    <source>
        <dbReference type="EMBL" id="GAA4849927.1"/>
    </source>
</evidence>
<dbReference type="RefSeq" id="WP_345374767.1">
    <property type="nucleotide sequence ID" value="NZ_BAABJX010000062.1"/>
</dbReference>
<proteinExistence type="predicted"/>
<dbReference type="EMBL" id="BAABJX010000062">
    <property type="protein sequence ID" value="GAA4849927.1"/>
    <property type="molecule type" value="Genomic_DNA"/>
</dbReference>
<protein>
    <recommendedName>
        <fullName evidence="4">Ig-like domain-containing protein</fullName>
    </recommendedName>
</protein>
<accession>A0ABP9DPN6</accession>
<keyword evidence="1" id="KW-0732">Signal</keyword>